<evidence type="ECO:0000313" key="3">
    <source>
        <dbReference type="Proteomes" id="UP000593564"/>
    </source>
</evidence>
<comment type="caution">
    <text evidence="2">The sequence shown here is derived from an EMBL/GenBank/DDBJ whole genome shotgun (WGS) entry which is preliminary data.</text>
</comment>
<keyword evidence="3" id="KW-1185">Reference proteome</keyword>
<dbReference type="InterPro" id="IPR012337">
    <property type="entry name" value="RNaseH-like_sf"/>
</dbReference>
<reference evidence="2 3" key="2">
    <citation type="submission" date="2020-07" db="EMBL/GenBank/DDBJ databases">
        <title>Genome assembly of wild tea tree DASZ reveals pedigree and selection history of tea varieties.</title>
        <authorList>
            <person name="Zhang W."/>
        </authorList>
    </citation>
    <scope>NUCLEOTIDE SEQUENCE [LARGE SCALE GENOMIC DNA]</scope>
    <source>
        <strain evidence="3">cv. G240</strain>
        <tissue evidence="2">Leaf</tissue>
    </source>
</reference>
<dbReference type="PANTHER" id="PTHR23272">
    <property type="entry name" value="BED FINGER-RELATED"/>
    <property type="match status" value="1"/>
</dbReference>
<dbReference type="Proteomes" id="UP000593564">
    <property type="component" value="Unassembled WGS sequence"/>
</dbReference>
<dbReference type="GO" id="GO:0046983">
    <property type="term" value="F:protein dimerization activity"/>
    <property type="evidence" value="ECO:0007669"/>
    <property type="project" value="InterPro"/>
</dbReference>
<dbReference type="InterPro" id="IPR008906">
    <property type="entry name" value="HATC_C_dom"/>
</dbReference>
<proteinExistence type="predicted"/>
<accession>A0A7J7G1X4</accession>
<reference evidence="3" key="1">
    <citation type="journal article" date="2020" name="Nat. Commun.">
        <title>Genome assembly of wild tea tree DASZ reveals pedigree and selection history of tea varieties.</title>
        <authorList>
            <person name="Zhang W."/>
            <person name="Zhang Y."/>
            <person name="Qiu H."/>
            <person name="Guo Y."/>
            <person name="Wan H."/>
            <person name="Zhang X."/>
            <person name="Scossa F."/>
            <person name="Alseekh S."/>
            <person name="Zhang Q."/>
            <person name="Wang P."/>
            <person name="Xu L."/>
            <person name="Schmidt M.H."/>
            <person name="Jia X."/>
            <person name="Li D."/>
            <person name="Zhu A."/>
            <person name="Guo F."/>
            <person name="Chen W."/>
            <person name="Ni D."/>
            <person name="Usadel B."/>
            <person name="Fernie A.R."/>
            <person name="Wen W."/>
        </authorList>
    </citation>
    <scope>NUCLEOTIDE SEQUENCE [LARGE SCALE GENOMIC DNA]</scope>
    <source>
        <strain evidence="3">cv. G240</strain>
    </source>
</reference>
<dbReference type="SUPFAM" id="SSF53098">
    <property type="entry name" value="Ribonuclease H-like"/>
    <property type="match status" value="1"/>
</dbReference>
<gene>
    <name evidence="2" type="ORF">HYC85_030843</name>
</gene>
<dbReference type="EMBL" id="JACBKZ010000014">
    <property type="protein sequence ID" value="KAF5934672.1"/>
    <property type="molecule type" value="Genomic_DNA"/>
</dbReference>
<evidence type="ECO:0000259" key="1">
    <source>
        <dbReference type="Pfam" id="PF05699"/>
    </source>
</evidence>
<organism evidence="2 3">
    <name type="scientific">Camellia sinensis</name>
    <name type="common">Tea plant</name>
    <name type="synonym">Thea sinensis</name>
    <dbReference type="NCBI Taxonomy" id="4442"/>
    <lineage>
        <taxon>Eukaryota</taxon>
        <taxon>Viridiplantae</taxon>
        <taxon>Streptophyta</taxon>
        <taxon>Embryophyta</taxon>
        <taxon>Tracheophyta</taxon>
        <taxon>Spermatophyta</taxon>
        <taxon>Magnoliopsida</taxon>
        <taxon>eudicotyledons</taxon>
        <taxon>Gunneridae</taxon>
        <taxon>Pentapetalae</taxon>
        <taxon>asterids</taxon>
        <taxon>Ericales</taxon>
        <taxon>Theaceae</taxon>
        <taxon>Camellia</taxon>
    </lineage>
</organism>
<name>A0A7J7G1X4_CAMSI</name>
<evidence type="ECO:0000313" key="2">
    <source>
        <dbReference type="EMBL" id="KAF5934672.1"/>
    </source>
</evidence>
<sequence>MWHVVSQMARDILTVHISIVASEIAFSAGGRVFSDYRSKLSSEMVEALIISRDHMHALTRRQNYSEKERIQNDLDDIFSGNVIEMSVSSDD</sequence>
<feature type="domain" description="HAT C-terminal dimerisation" evidence="1">
    <location>
        <begin position="4"/>
        <end position="55"/>
    </location>
</feature>
<dbReference type="AlphaFoldDB" id="A0A7J7G1X4"/>
<protein>
    <recommendedName>
        <fullName evidence="1">HAT C-terminal dimerisation domain-containing protein</fullName>
    </recommendedName>
</protein>
<dbReference type="Pfam" id="PF05699">
    <property type="entry name" value="Dimer_Tnp_hAT"/>
    <property type="match status" value="1"/>
</dbReference>
<dbReference type="PANTHER" id="PTHR23272:SF161">
    <property type="entry name" value="ZINC FINGER BED DOMAIN-CONTAINING PROTEIN RICESLEEPER 1-LIKE"/>
    <property type="match status" value="1"/>
</dbReference>